<evidence type="ECO:0000256" key="1">
    <source>
        <dbReference type="SAM" id="MobiDB-lite"/>
    </source>
</evidence>
<protein>
    <submittedName>
        <fullName evidence="2">Uncharacterized protein</fullName>
    </submittedName>
</protein>
<evidence type="ECO:0000313" key="3">
    <source>
        <dbReference type="Proteomes" id="UP000828390"/>
    </source>
</evidence>
<reference evidence="2" key="2">
    <citation type="submission" date="2020-11" db="EMBL/GenBank/DDBJ databases">
        <authorList>
            <person name="McCartney M.A."/>
            <person name="Auch B."/>
            <person name="Kono T."/>
            <person name="Mallez S."/>
            <person name="Becker A."/>
            <person name="Gohl D.M."/>
            <person name="Silverstein K.A.T."/>
            <person name="Koren S."/>
            <person name="Bechman K.B."/>
            <person name="Herman A."/>
            <person name="Abrahante J.E."/>
            <person name="Garbe J."/>
        </authorList>
    </citation>
    <scope>NUCLEOTIDE SEQUENCE</scope>
    <source>
        <strain evidence="2">Duluth1</strain>
        <tissue evidence="2">Whole animal</tissue>
    </source>
</reference>
<organism evidence="2 3">
    <name type="scientific">Dreissena polymorpha</name>
    <name type="common">Zebra mussel</name>
    <name type="synonym">Mytilus polymorpha</name>
    <dbReference type="NCBI Taxonomy" id="45954"/>
    <lineage>
        <taxon>Eukaryota</taxon>
        <taxon>Metazoa</taxon>
        <taxon>Spiralia</taxon>
        <taxon>Lophotrochozoa</taxon>
        <taxon>Mollusca</taxon>
        <taxon>Bivalvia</taxon>
        <taxon>Autobranchia</taxon>
        <taxon>Heteroconchia</taxon>
        <taxon>Euheterodonta</taxon>
        <taxon>Imparidentia</taxon>
        <taxon>Neoheterodontei</taxon>
        <taxon>Myida</taxon>
        <taxon>Dreissenoidea</taxon>
        <taxon>Dreissenidae</taxon>
        <taxon>Dreissena</taxon>
    </lineage>
</organism>
<name>A0A9D4GLW3_DREPO</name>
<sequence length="183" mass="19640">MLFQYQWEDTLLMKLGVSVSPCTPGLSSTPTVEQSVEEVANGSTPITATQPKVSVPTAPPCDLGMPVNPDTDPTRTTNHGRQAWMLSTPSSPEVHHTPLNTNAAPPRSSSAGLQRTLPTSASIPKSTDHPGLNPVHLSFGKLNNKTLTPTATRVPRSLARLQPHNLAGCKEAPLRLSRRDNEE</sequence>
<comment type="caution">
    <text evidence="2">The sequence shown here is derived from an EMBL/GenBank/DDBJ whole genome shotgun (WGS) entry which is preliminary data.</text>
</comment>
<keyword evidence="3" id="KW-1185">Reference proteome</keyword>
<feature type="compositionally biased region" description="Polar residues" evidence="1">
    <location>
        <begin position="98"/>
        <end position="125"/>
    </location>
</feature>
<reference evidence="2" key="1">
    <citation type="journal article" date="2019" name="bioRxiv">
        <title>The Genome of the Zebra Mussel, Dreissena polymorpha: A Resource for Invasive Species Research.</title>
        <authorList>
            <person name="McCartney M.A."/>
            <person name="Auch B."/>
            <person name="Kono T."/>
            <person name="Mallez S."/>
            <person name="Zhang Y."/>
            <person name="Obille A."/>
            <person name="Becker A."/>
            <person name="Abrahante J.E."/>
            <person name="Garbe J."/>
            <person name="Badalamenti J.P."/>
            <person name="Herman A."/>
            <person name="Mangelson H."/>
            <person name="Liachko I."/>
            <person name="Sullivan S."/>
            <person name="Sone E.D."/>
            <person name="Koren S."/>
            <person name="Silverstein K.A.T."/>
            <person name="Beckman K.B."/>
            <person name="Gohl D.M."/>
        </authorList>
    </citation>
    <scope>NUCLEOTIDE SEQUENCE</scope>
    <source>
        <strain evidence="2">Duluth1</strain>
        <tissue evidence="2">Whole animal</tissue>
    </source>
</reference>
<feature type="compositionally biased region" description="Polar residues" evidence="1">
    <location>
        <begin position="74"/>
        <end position="91"/>
    </location>
</feature>
<feature type="compositionally biased region" description="Polar residues" evidence="1">
    <location>
        <begin position="141"/>
        <end position="151"/>
    </location>
</feature>
<gene>
    <name evidence="2" type="ORF">DPMN_119366</name>
</gene>
<evidence type="ECO:0000313" key="2">
    <source>
        <dbReference type="EMBL" id="KAH3817811.1"/>
    </source>
</evidence>
<dbReference type="EMBL" id="JAIWYP010000005">
    <property type="protein sequence ID" value="KAH3817811.1"/>
    <property type="molecule type" value="Genomic_DNA"/>
</dbReference>
<accession>A0A9D4GLW3</accession>
<dbReference type="Proteomes" id="UP000828390">
    <property type="component" value="Unassembled WGS sequence"/>
</dbReference>
<proteinExistence type="predicted"/>
<feature type="region of interest" description="Disordered" evidence="1">
    <location>
        <begin position="42"/>
        <end position="183"/>
    </location>
</feature>
<dbReference type="AlphaFoldDB" id="A0A9D4GLW3"/>
<feature type="compositionally biased region" description="Polar residues" evidence="1">
    <location>
        <begin position="42"/>
        <end position="52"/>
    </location>
</feature>